<protein>
    <submittedName>
        <fullName evidence="2">Uncharacterized protein</fullName>
    </submittedName>
</protein>
<dbReference type="EMBL" id="JAHYIQ010000019">
    <property type="protein sequence ID" value="KAK1123917.1"/>
    <property type="molecule type" value="Genomic_DNA"/>
</dbReference>
<keyword evidence="3" id="KW-1185">Reference proteome</keyword>
<sequence>MVLNQTEINEEVDLETISTLRQRGRADEILDRDMLLPSKLVCHRVRLSQPALMSKIVSVNGVQFGEKNRTEEERREGRGGNKTSPPPLTRLLQKEERGNNYQRGREEAESSRMFASLVELRDDGNERYKFARVEHVRRDTDSAGTERDSGTYTGTEMKIPFAVRYIKLVVECFESYHSHFDELGPQNRSSREHVRVRCTSGT</sequence>
<name>A0AA40FS53_9HYME</name>
<feature type="compositionally biased region" description="Basic and acidic residues" evidence="1">
    <location>
        <begin position="92"/>
        <end position="108"/>
    </location>
</feature>
<feature type="region of interest" description="Disordered" evidence="1">
    <location>
        <begin position="67"/>
        <end position="108"/>
    </location>
</feature>
<evidence type="ECO:0000313" key="2">
    <source>
        <dbReference type="EMBL" id="KAK1123917.1"/>
    </source>
</evidence>
<comment type="caution">
    <text evidence="2">The sequence shown here is derived from an EMBL/GenBank/DDBJ whole genome shotgun (WGS) entry which is preliminary data.</text>
</comment>
<evidence type="ECO:0000256" key="1">
    <source>
        <dbReference type="SAM" id="MobiDB-lite"/>
    </source>
</evidence>
<dbReference type="AlphaFoldDB" id="A0AA40FS53"/>
<evidence type="ECO:0000313" key="3">
    <source>
        <dbReference type="Proteomes" id="UP001177670"/>
    </source>
</evidence>
<feature type="region of interest" description="Disordered" evidence="1">
    <location>
        <begin position="181"/>
        <end position="202"/>
    </location>
</feature>
<organism evidence="2 3">
    <name type="scientific">Melipona bicolor</name>
    <dbReference type="NCBI Taxonomy" id="60889"/>
    <lineage>
        <taxon>Eukaryota</taxon>
        <taxon>Metazoa</taxon>
        <taxon>Ecdysozoa</taxon>
        <taxon>Arthropoda</taxon>
        <taxon>Hexapoda</taxon>
        <taxon>Insecta</taxon>
        <taxon>Pterygota</taxon>
        <taxon>Neoptera</taxon>
        <taxon>Endopterygota</taxon>
        <taxon>Hymenoptera</taxon>
        <taxon>Apocrita</taxon>
        <taxon>Aculeata</taxon>
        <taxon>Apoidea</taxon>
        <taxon>Anthophila</taxon>
        <taxon>Apidae</taxon>
        <taxon>Melipona</taxon>
    </lineage>
</organism>
<proteinExistence type="predicted"/>
<dbReference type="Proteomes" id="UP001177670">
    <property type="component" value="Unassembled WGS sequence"/>
</dbReference>
<gene>
    <name evidence="2" type="ORF">K0M31_006947</name>
</gene>
<accession>A0AA40FS53</accession>
<reference evidence="2" key="1">
    <citation type="submission" date="2021-10" db="EMBL/GenBank/DDBJ databases">
        <title>Melipona bicolor Genome sequencing and assembly.</title>
        <authorList>
            <person name="Araujo N.S."/>
            <person name="Arias M.C."/>
        </authorList>
    </citation>
    <scope>NUCLEOTIDE SEQUENCE</scope>
    <source>
        <strain evidence="2">USP_2M_L1-L4_2017</strain>
        <tissue evidence="2">Whole body</tissue>
    </source>
</reference>
<feature type="compositionally biased region" description="Basic and acidic residues" evidence="1">
    <location>
        <begin position="67"/>
        <end position="79"/>
    </location>
</feature>